<dbReference type="Gene3D" id="1.10.150.870">
    <property type="match status" value="1"/>
</dbReference>
<dbReference type="SMART" id="SM00481">
    <property type="entry name" value="POLIIIAc"/>
    <property type="match status" value="1"/>
</dbReference>
<dbReference type="NCBIfam" id="TIGR00594">
    <property type="entry name" value="polc"/>
    <property type="match status" value="1"/>
</dbReference>
<evidence type="ECO:0000256" key="8">
    <source>
        <dbReference type="ARBA" id="ARBA00022705"/>
    </source>
</evidence>
<evidence type="ECO:0000256" key="5">
    <source>
        <dbReference type="ARBA" id="ARBA00022490"/>
    </source>
</evidence>
<protein>
    <recommendedName>
        <fullName evidence="4 13">Error-prone DNA polymerase</fullName>
        <ecNumber evidence="3 13">2.7.7.7</ecNumber>
    </recommendedName>
</protein>
<dbReference type="GO" id="GO:0008408">
    <property type="term" value="F:3'-5' exonuclease activity"/>
    <property type="evidence" value="ECO:0007669"/>
    <property type="project" value="InterPro"/>
</dbReference>
<dbReference type="InParanoid" id="A0A1B1YR48"/>
<keyword evidence="11 13" id="KW-0234">DNA repair</keyword>
<comment type="function">
    <text evidence="13">DNA polymerase involved in damage-induced mutagenesis and translesion synthesis (TLS). It is not the major replicative DNA polymerase.</text>
</comment>
<reference evidence="16" key="1">
    <citation type="submission" date="2016-03" db="EMBL/GenBank/DDBJ databases">
        <title>Complete genome sequence of Solimmundus cernigliae, representing a novel lineage of polycyclic aromatic hydrocarbon degraders within the Gammaproteobacteria.</title>
        <authorList>
            <person name="Singleton D.R."/>
            <person name="Dickey A.N."/>
            <person name="Scholl E.H."/>
            <person name="Wright F.A."/>
            <person name="Aitken M.D."/>
        </authorList>
    </citation>
    <scope>NUCLEOTIDE SEQUENCE [LARGE SCALE GENOMIC DNA]</scope>
    <source>
        <strain evidence="16">TR3.2</strain>
    </source>
</reference>
<dbReference type="Pfam" id="PF17657">
    <property type="entry name" value="DNA_pol3_finger"/>
    <property type="match status" value="1"/>
</dbReference>
<dbReference type="GO" id="GO:0005737">
    <property type="term" value="C:cytoplasm"/>
    <property type="evidence" value="ECO:0007669"/>
    <property type="project" value="UniProtKB-SubCell"/>
</dbReference>
<keyword evidence="10 13" id="KW-0239">DNA-directed DNA polymerase</keyword>
<comment type="catalytic activity">
    <reaction evidence="12 13">
        <text>DNA(n) + a 2'-deoxyribonucleoside 5'-triphosphate = DNA(n+1) + diphosphate</text>
        <dbReference type="Rhea" id="RHEA:22508"/>
        <dbReference type="Rhea" id="RHEA-COMP:17339"/>
        <dbReference type="Rhea" id="RHEA-COMP:17340"/>
        <dbReference type="ChEBI" id="CHEBI:33019"/>
        <dbReference type="ChEBI" id="CHEBI:61560"/>
        <dbReference type="ChEBI" id="CHEBI:173112"/>
        <dbReference type="EC" id="2.7.7.7"/>
    </reaction>
</comment>
<dbReference type="InterPro" id="IPR023073">
    <property type="entry name" value="DnaE2"/>
</dbReference>
<gene>
    <name evidence="13 15" type="primary">dnaE2</name>
    <name evidence="15" type="ORF">PG2T_02955</name>
</gene>
<evidence type="ECO:0000256" key="10">
    <source>
        <dbReference type="ARBA" id="ARBA00022932"/>
    </source>
</evidence>
<evidence type="ECO:0000256" key="12">
    <source>
        <dbReference type="ARBA" id="ARBA00049244"/>
    </source>
</evidence>
<dbReference type="GO" id="GO:0006281">
    <property type="term" value="P:DNA repair"/>
    <property type="evidence" value="ECO:0007669"/>
    <property type="project" value="UniProtKB-UniRule"/>
</dbReference>
<evidence type="ECO:0000313" key="15">
    <source>
        <dbReference type="EMBL" id="ANX03250.1"/>
    </source>
</evidence>
<keyword evidence="16" id="KW-1185">Reference proteome</keyword>
<dbReference type="KEGG" id="gbi:PG2T_02955"/>
<comment type="subcellular location">
    <subcellularLocation>
        <location evidence="1 13">Cytoplasm</location>
    </subcellularLocation>
</comment>
<evidence type="ECO:0000256" key="9">
    <source>
        <dbReference type="ARBA" id="ARBA00022763"/>
    </source>
</evidence>
<dbReference type="InterPro" id="IPR003141">
    <property type="entry name" value="Pol/His_phosphatase_N"/>
</dbReference>
<keyword evidence="8 13" id="KW-0235">DNA replication</keyword>
<dbReference type="InterPro" id="IPR004013">
    <property type="entry name" value="PHP_dom"/>
</dbReference>
<dbReference type="InterPro" id="IPR011708">
    <property type="entry name" value="DNA_pol3_alpha_NTPase_dom"/>
</dbReference>
<dbReference type="InterPro" id="IPR029460">
    <property type="entry name" value="DNAPol_HHH"/>
</dbReference>
<keyword evidence="9 13" id="KW-0227">DNA damage</keyword>
<evidence type="ECO:0000256" key="6">
    <source>
        <dbReference type="ARBA" id="ARBA00022679"/>
    </source>
</evidence>
<evidence type="ECO:0000256" key="13">
    <source>
        <dbReference type="HAMAP-Rule" id="MF_01902"/>
    </source>
</evidence>
<dbReference type="GO" id="GO:0003887">
    <property type="term" value="F:DNA-directed DNA polymerase activity"/>
    <property type="evidence" value="ECO:0007669"/>
    <property type="project" value="UniProtKB-UniRule"/>
</dbReference>
<evidence type="ECO:0000256" key="11">
    <source>
        <dbReference type="ARBA" id="ARBA00023204"/>
    </source>
</evidence>
<evidence type="ECO:0000256" key="2">
    <source>
        <dbReference type="ARBA" id="ARBA00007391"/>
    </source>
</evidence>
<evidence type="ECO:0000256" key="4">
    <source>
        <dbReference type="ARBA" id="ARBA00017273"/>
    </source>
</evidence>
<dbReference type="AlphaFoldDB" id="A0A1B1YR48"/>
<evidence type="ECO:0000256" key="7">
    <source>
        <dbReference type="ARBA" id="ARBA00022695"/>
    </source>
</evidence>
<dbReference type="CDD" id="cd07434">
    <property type="entry name" value="PHP_PolIIIA_DnaE2"/>
    <property type="match status" value="1"/>
</dbReference>
<dbReference type="InterPro" id="IPR012340">
    <property type="entry name" value="NA-bd_OB-fold"/>
</dbReference>
<dbReference type="InterPro" id="IPR016195">
    <property type="entry name" value="Pol/histidinol_Pase-like"/>
</dbReference>
<sequence length="1037" mass="113773">MSPAARQPPGYAELHCLSNFSFQRGASHPRELVAQAHALGYRALAITDECSLAGIVRAWEAARPLGLPLIIGSELQLEDGPRLVVLAPDNAAYAQLCGLITRARRRSAKGHYRLALDDLDAGTDRLLALWLPQWPAQGFDEARLRGEASALAERFGERLWLAFERLLHPQDRARHAALIALGKHLGRPLVASGDVYMHVRQRKALQDVLACIRAHTHIRDPAAPLFANGERHLREIAALQKLYPAALLRETLAIAERCTFRLDQLRYQYPEEVVPPGRTAAAHLRALTKAGMRRRYPDGCPPAVRALAQKELALISELGYEHYFLTVEELVAFARSRGILCQGRGSAANSAVCYLLGVTEVDPARMNLLFERFISRERNEPPDIDIDFEHQRREEVIQHIYEKYGRQRAALTCTVQCYRTRGALREVGKVLGLSVQQVDAISRSLAWWDDPAALVGQLQKQGFAPDGLLVRQLLALAGELIGMPRHLSQHVGGFVISQRPLSELVPVENAAMAQRTVIQWDKDDLDAVGLLKVDVLALGMLSAIRRCLQMVGAWRGREFRLQDIPAEDPATYAMIGRGETTGVFQIESRAQMSMLPRLKPATFWDLVIEVAIVRPGPIQGNMVHPYLRRRQGLEPVHYPGPELEKVLAPTLGVPLFQEQVMSIAILAAGFSPGEADQVRRSMAAWQRKGGLEQFRDKLLRGMAARGYEAGFAEAIYQQILGFGSYGFPMSHAASFALLTYASCWLKCHEPAAFCAALLNSQPLGFYAPAQLIHEARRAGVRFRAVDVCHSDWDCTLEAGADGAPEVRLGLRQVRGLPEGEGRRVPAARAAGPFASMEDLTARAGLGRRALDALAEAGALASLAGHRHGARWQAAGTQRGQGLLVGQALVESPVSLPAPREGQDIAADYRSLGLTLGRHPLSLLRPRLQRLRVTTAEGLAGVPDGKVVQVAGIVTHRQRPGTASGVVFVTLEDETGTVNLIVWPKVLQAQREAILGASLMLVRGQVQAGQGVIHVVAYRIEDQSRLLGSLSVESRDFH</sequence>
<accession>A0A1B1YR48</accession>
<dbReference type="InterPro" id="IPR004365">
    <property type="entry name" value="NA-bd_OB_tRNA"/>
</dbReference>
<dbReference type="GO" id="GO:0006260">
    <property type="term" value="P:DNA replication"/>
    <property type="evidence" value="ECO:0007669"/>
    <property type="project" value="UniProtKB-KW"/>
</dbReference>
<dbReference type="SUPFAM" id="SSF89550">
    <property type="entry name" value="PHP domain-like"/>
    <property type="match status" value="1"/>
</dbReference>
<dbReference type="RefSeq" id="WP_068802756.1">
    <property type="nucleotide sequence ID" value="NZ_CP014671.1"/>
</dbReference>
<dbReference type="STRING" id="1810504.PG2T_02955"/>
<dbReference type="EC" id="2.7.7.7" evidence="3 13"/>
<dbReference type="OrthoDB" id="9803237at2"/>
<feature type="domain" description="Polymerase/histidinol phosphatase N-terminal" evidence="14">
    <location>
        <begin position="12"/>
        <end position="79"/>
    </location>
</feature>
<organism evidence="15 16">
    <name type="scientific">Immundisolibacter cernigliae</name>
    <dbReference type="NCBI Taxonomy" id="1810504"/>
    <lineage>
        <taxon>Bacteria</taxon>
        <taxon>Pseudomonadati</taxon>
        <taxon>Pseudomonadota</taxon>
        <taxon>Gammaproteobacteria</taxon>
        <taxon>Immundisolibacterales</taxon>
        <taxon>Immundisolibacteraceae</taxon>
        <taxon>Immundisolibacter</taxon>
    </lineage>
</organism>
<proteinExistence type="inferred from homology"/>
<dbReference type="Pfam" id="PF01336">
    <property type="entry name" value="tRNA_anti-codon"/>
    <property type="match status" value="1"/>
</dbReference>
<dbReference type="Pfam" id="PF07733">
    <property type="entry name" value="DNA_pol3_alpha"/>
    <property type="match status" value="1"/>
</dbReference>
<dbReference type="CDD" id="cd04485">
    <property type="entry name" value="DnaE_OBF"/>
    <property type="match status" value="1"/>
</dbReference>
<dbReference type="GO" id="GO:0003676">
    <property type="term" value="F:nucleic acid binding"/>
    <property type="evidence" value="ECO:0007669"/>
    <property type="project" value="InterPro"/>
</dbReference>
<evidence type="ECO:0000256" key="1">
    <source>
        <dbReference type="ARBA" id="ARBA00004496"/>
    </source>
</evidence>
<dbReference type="HAMAP" id="MF_01902">
    <property type="entry name" value="DNApol_error_prone"/>
    <property type="match status" value="1"/>
</dbReference>
<keyword evidence="7 13" id="KW-0548">Nucleotidyltransferase</keyword>
<dbReference type="FunCoup" id="A0A1B1YR48">
    <property type="interactions" value="390"/>
</dbReference>
<dbReference type="Gene3D" id="3.20.20.140">
    <property type="entry name" value="Metal-dependent hydrolases"/>
    <property type="match status" value="1"/>
</dbReference>
<dbReference type="Gene3D" id="2.40.50.140">
    <property type="entry name" value="Nucleic acid-binding proteins"/>
    <property type="match status" value="1"/>
</dbReference>
<keyword evidence="5 13" id="KW-0963">Cytoplasm</keyword>
<evidence type="ECO:0000259" key="14">
    <source>
        <dbReference type="SMART" id="SM00481"/>
    </source>
</evidence>
<comment type="similarity">
    <text evidence="2 13">Belongs to the DNA polymerase type-C family. DnaE2 subfamily.</text>
</comment>
<evidence type="ECO:0000313" key="16">
    <source>
        <dbReference type="Proteomes" id="UP000092952"/>
    </source>
</evidence>
<keyword evidence="6 13" id="KW-0808">Transferase</keyword>
<dbReference type="EMBL" id="CP014671">
    <property type="protein sequence ID" value="ANX03250.1"/>
    <property type="molecule type" value="Genomic_DNA"/>
</dbReference>
<dbReference type="InterPro" id="IPR040982">
    <property type="entry name" value="DNA_pol3_finger"/>
</dbReference>
<dbReference type="PANTHER" id="PTHR32294:SF4">
    <property type="entry name" value="ERROR-PRONE DNA POLYMERASE"/>
    <property type="match status" value="1"/>
</dbReference>
<dbReference type="Pfam" id="PF02811">
    <property type="entry name" value="PHP"/>
    <property type="match status" value="1"/>
</dbReference>
<dbReference type="PANTHER" id="PTHR32294">
    <property type="entry name" value="DNA POLYMERASE III SUBUNIT ALPHA"/>
    <property type="match status" value="1"/>
</dbReference>
<dbReference type="Proteomes" id="UP000092952">
    <property type="component" value="Chromosome"/>
</dbReference>
<evidence type="ECO:0000256" key="3">
    <source>
        <dbReference type="ARBA" id="ARBA00012417"/>
    </source>
</evidence>
<name>A0A1B1YR48_9GAMM</name>
<dbReference type="NCBIfam" id="NF004225">
    <property type="entry name" value="PRK05672.1"/>
    <property type="match status" value="1"/>
</dbReference>
<dbReference type="Pfam" id="PF14579">
    <property type="entry name" value="HHH_6"/>
    <property type="match status" value="1"/>
</dbReference>
<dbReference type="InterPro" id="IPR004805">
    <property type="entry name" value="DnaE2/DnaE/PolC"/>
</dbReference>